<evidence type="ECO:0000313" key="1">
    <source>
        <dbReference type="EMBL" id="QZN99333.1"/>
    </source>
</evidence>
<accession>A0A9E6R9K2</accession>
<evidence type="ECO:0000313" key="2">
    <source>
        <dbReference type="Proteomes" id="UP000825701"/>
    </source>
</evidence>
<keyword evidence="2" id="KW-1185">Reference proteome</keyword>
<protein>
    <submittedName>
        <fullName evidence="1">Uncharacterized protein</fullName>
    </submittedName>
</protein>
<reference evidence="1" key="1">
    <citation type="submission" date="2021-08" db="EMBL/GenBank/DDBJ databases">
        <authorList>
            <person name="Zhang H."/>
            <person name="Xu M."/>
            <person name="Yu Z."/>
            <person name="Yang L."/>
            <person name="Cai Y."/>
        </authorList>
    </citation>
    <scope>NUCLEOTIDE SEQUENCE</scope>
    <source>
        <strain evidence="1">CHL1</strain>
    </source>
</reference>
<organism evidence="1 2">
    <name type="scientific">Chenggangzhangella methanolivorans</name>
    <dbReference type="NCBI Taxonomy" id="1437009"/>
    <lineage>
        <taxon>Bacteria</taxon>
        <taxon>Pseudomonadati</taxon>
        <taxon>Pseudomonadota</taxon>
        <taxon>Alphaproteobacteria</taxon>
        <taxon>Hyphomicrobiales</taxon>
        <taxon>Methylopilaceae</taxon>
        <taxon>Chenggangzhangella</taxon>
    </lineage>
</organism>
<proteinExistence type="predicted"/>
<name>A0A9E6R9K2_9HYPH</name>
<dbReference type="KEGG" id="cmet:K6K41_21515"/>
<sequence length="67" mass="6947">MIFNLTPPRKPDGAWSEKIVRAFTGSGGEGGVPFDGLILDGATGDFYGSTRDGGNATGSGTVFRLRP</sequence>
<dbReference type="Proteomes" id="UP000825701">
    <property type="component" value="Chromosome"/>
</dbReference>
<dbReference type="EMBL" id="CP081869">
    <property type="protein sequence ID" value="QZN99333.1"/>
    <property type="molecule type" value="Genomic_DNA"/>
</dbReference>
<dbReference type="AlphaFoldDB" id="A0A9E6R9K2"/>
<gene>
    <name evidence="1" type="ORF">K6K41_21515</name>
</gene>